<comment type="similarity">
    <text evidence="1 6">Belongs to the heat shock protein 70 family.</text>
</comment>
<dbReference type="PRINTS" id="PR00301">
    <property type="entry name" value="HEATSHOCK70"/>
</dbReference>
<dbReference type="GO" id="GO:0140662">
    <property type="term" value="F:ATP-dependent protein folding chaperone"/>
    <property type="evidence" value="ECO:0007669"/>
    <property type="project" value="InterPro"/>
</dbReference>
<keyword evidence="2 6" id="KW-0547">Nucleotide-binding</keyword>
<keyword evidence="3 6" id="KW-0067">ATP-binding</keyword>
<dbReference type="Proteomes" id="UP000185434">
    <property type="component" value="Chromosome"/>
</dbReference>
<evidence type="ECO:0000256" key="5">
    <source>
        <dbReference type="ARBA" id="ARBA00023186"/>
    </source>
</evidence>
<evidence type="ECO:0000256" key="1">
    <source>
        <dbReference type="ARBA" id="ARBA00007381"/>
    </source>
</evidence>
<dbReference type="InterPro" id="IPR043129">
    <property type="entry name" value="ATPase_NBD"/>
</dbReference>
<proteinExistence type="inferred from homology"/>
<evidence type="ECO:0000256" key="3">
    <source>
        <dbReference type="ARBA" id="ARBA00022840"/>
    </source>
</evidence>
<protein>
    <submittedName>
        <fullName evidence="7">Molecular chaperone Hsp70</fullName>
    </submittedName>
</protein>
<dbReference type="EMBL" id="CP009247">
    <property type="protein sequence ID" value="APT89379.1"/>
    <property type="molecule type" value="Genomic_DNA"/>
</dbReference>
<evidence type="ECO:0000313" key="8">
    <source>
        <dbReference type="Proteomes" id="UP000185434"/>
    </source>
</evidence>
<gene>
    <name evidence="7" type="ORF">CFRA_09095</name>
</gene>
<dbReference type="STRING" id="1437875.CFRA_09095"/>
<dbReference type="KEGG" id="cfk:CFRA_09095"/>
<accession>A0A1L7CU75</accession>
<dbReference type="Pfam" id="PF00012">
    <property type="entry name" value="HSP70"/>
    <property type="match status" value="1"/>
</dbReference>
<dbReference type="InterPro" id="IPR013126">
    <property type="entry name" value="Hsp_70_fam"/>
</dbReference>
<dbReference type="SUPFAM" id="SSF53067">
    <property type="entry name" value="Actin-like ATPase domain"/>
    <property type="match status" value="2"/>
</dbReference>
<evidence type="ECO:0000256" key="6">
    <source>
        <dbReference type="RuleBase" id="RU003322"/>
    </source>
</evidence>
<name>A0A1L7CU75_9CORY</name>
<sequence length="506" mass="53686">MRFGVDFGTTRTVAAVVDRGNYPVVPVVDPAGDSHDYLPSVVALDGAGGLLTGWEAVFSESTAQARSFKRLLGGEHATGQTPVRIGSTTRPLGEVLAAFAADVIATLRAHQRLAGEPEDAAPEIMLGVPAHAGSAQRLLTIDAFARAGAEVIGLVNEPSAAAFEYTHRHGTTLNSRRSSVIVYDLGGGTFDATLLRIDGRVHHVEHSLGVNRLGGDDFDEVLLDRALGIAGRDGDALGRRVRTRLLEEARTAKEQIKPQTRRIVLDLGEGDDEDVAVVPVKDFYARATPLVERTLEVLAPIVGTDETLTDTDIAGVYLVGGASALPLVPRMLRERFGRRVHRSPLPTASTAVGLAIAADPDSDYALRDRMARGIGVFRETDAGRAVSFDPLVAPGLEADEDGFVRVTRRYRAAHNVGVFRYVEYSALDAENGTPGDLSLLAEVTVPFDPALAGADAAQLARVRVERRADGPGPLVEETVTVDPDGIATVRIAVEGVDGVVEATVGR</sequence>
<dbReference type="GO" id="GO:0005524">
    <property type="term" value="F:ATP binding"/>
    <property type="evidence" value="ECO:0007669"/>
    <property type="project" value="UniProtKB-KW"/>
</dbReference>
<evidence type="ECO:0000256" key="2">
    <source>
        <dbReference type="ARBA" id="ARBA00022741"/>
    </source>
</evidence>
<dbReference type="RefSeq" id="WP_075664371.1">
    <property type="nucleotide sequence ID" value="NZ_CP009247.1"/>
</dbReference>
<dbReference type="InterPro" id="IPR018181">
    <property type="entry name" value="Heat_shock_70_CS"/>
</dbReference>
<dbReference type="PROSITE" id="PS00329">
    <property type="entry name" value="HSP70_2"/>
    <property type="match status" value="1"/>
</dbReference>
<organism evidence="7 8">
    <name type="scientific">Corynebacterium frankenforstense DSM 45800</name>
    <dbReference type="NCBI Taxonomy" id="1437875"/>
    <lineage>
        <taxon>Bacteria</taxon>
        <taxon>Bacillati</taxon>
        <taxon>Actinomycetota</taxon>
        <taxon>Actinomycetes</taxon>
        <taxon>Mycobacteriales</taxon>
        <taxon>Corynebacteriaceae</taxon>
        <taxon>Corynebacterium</taxon>
    </lineage>
</organism>
<evidence type="ECO:0000313" key="7">
    <source>
        <dbReference type="EMBL" id="APT89379.1"/>
    </source>
</evidence>
<evidence type="ECO:0000256" key="4">
    <source>
        <dbReference type="ARBA" id="ARBA00023016"/>
    </source>
</evidence>
<keyword evidence="5" id="KW-0143">Chaperone</keyword>
<dbReference type="PROSITE" id="PS01036">
    <property type="entry name" value="HSP70_3"/>
    <property type="match status" value="1"/>
</dbReference>
<dbReference type="OrthoDB" id="9766019at2"/>
<dbReference type="AlphaFoldDB" id="A0A1L7CU75"/>
<keyword evidence="4" id="KW-0346">Stress response</keyword>
<dbReference type="PANTHER" id="PTHR19375">
    <property type="entry name" value="HEAT SHOCK PROTEIN 70KDA"/>
    <property type="match status" value="1"/>
</dbReference>
<reference evidence="7 8" key="1">
    <citation type="submission" date="2014-08" db="EMBL/GenBank/DDBJ databases">
        <title>Complete genome sequence of Corynebacterium frankenforstense ST18(T) (=DSM 45800(T)), isolated from raw cow milk.</title>
        <authorList>
            <person name="Ruckert C."/>
            <person name="Albersmeier A."/>
            <person name="Winkler A."/>
            <person name="Lipski A."/>
            <person name="Kalinowski J."/>
        </authorList>
    </citation>
    <scope>NUCLEOTIDE SEQUENCE [LARGE SCALE GENOMIC DNA]</scope>
    <source>
        <strain evidence="7 8">ST18</strain>
    </source>
</reference>
<keyword evidence="8" id="KW-1185">Reference proteome</keyword>
<dbReference type="Gene3D" id="3.90.640.10">
    <property type="entry name" value="Actin, Chain A, domain 4"/>
    <property type="match status" value="1"/>
</dbReference>
<dbReference type="Gene3D" id="3.30.420.40">
    <property type="match status" value="2"/>
</dbReference>